<dbReference type="Proteomes" id="UP001178507">
    <property type="component" value="Unassembled WGS sequence"/>
</dbReference>
<dbReference type="Gene3D" id="3.40.525.10">
    <property type="entry name" value="CRAL-TRIO lipid binding domain"/>
    <property type="match status" value="3"/>
</dbReference>
<organism evidence="3 4">
    <name type="scientific">Effrenium voratum</name>
    <dbReference type="NCBI Taxonomy" id="2562239"/>
    <lineage>
        <taxon>Eukaryota</taxon>
        <taxon>Sar</taxon>
        <taxon>Alveolata</taxon>
        <taxon>Dinophyceae</taxon>
        <taxon>Suessiales</taxon>
        <taxon>Symbiodiniaceae</taxon>
        <taxon>Effrenium</taxon>
    </lineage>
</organism>
<evidence type="ECO:0000256" key="1">
    <source>
        <dbReference type="SAM" id="MobiDB-lite"/>
    </source>
</evidence>
<dbReference type="PANTHER" id="PTHR45657">
    <property type="entry name" value="CRAL-TRIO DOMAIN-CONTAINING PROTEIN YKL091C-RELATED"/>
    <property type="match status" value="1"/>
</dbReference>
<gene>
    <name evidence="3" type="ORF">EVOR1521_LOCUS7160</name>
</gene>
<sequence length="888" mass="97956">MVWEVHRLCSSTGPISMQQALRLVLGMAYNIEAAVAKWREVAAWREEQRMALVRERLDAMMRSNADISFPHEQEVYGKLFRGCPCALLTADGRPVSVWHAGAPRADELSSLPVEHLKEWSREVFEYADLWISKDTERTQQLTGYIQVYNMAGLGWRQVTSKEVAEKLKGALSAGGFYVEAVARIYVVNAPRVFSMAWKMVRGFLSPWTASKITVSSEVPQELIAELGGEASAAKLRRLCAADVAAPLGAPVLRPEHPRRASEESSVSNSSCSTRCSYGCPKGAVKVAGFWLQPQQLPPGLEDRNLEALVEEVHKACCTVAPASKQQALRLVLGMGYNPHAAVAKWREVVEWRRAHRMDDIRQNYVAIMLSNGAAQFPNQAEVYDKLVAVSPCAFLSTSGCPVSIWHAGTLNVNDATTLPLDQVSEWSRAVFEYKDIWISQQSEKSRRLVGYVQVYDMRGLTWRHYSSRELAEKVKAALQPGGFYVEAVSHMFVIHASPLFAAAWKIARNLISPWTASKISVSGGVPDELLQLLGGPSSETAQRFQDLLRRTPGEAAAQTRVLQPTWKAQAGPELASTPTAELSSESCKADISDCPSRCEEADLEVPEGMRKAAGFLLAEDQLPPGLESHCLDALVAEVHQMCSQVSALTQQQALRLVLGMGYDRVAAVAKWREICAWRAANNMDEVRREQARKAASTEGIHFPGEDKVRKFIMVHPCALLAADGSPVSIWHGGTLASGMDLAPADITAWSHAVFEYKDLWVAQDSEATRTLKGYIQVYDLKDVSLRQLSRDTVEKLRCALQPGSYYMEAVSHMYVVNSSMVFSMAWKVIRNLISPWTASKISVSNGLPEELVQALGGPQSAALKRLKEILASRSDAGPVPVLRRLPDA</sequence>
<dbReference type="CDD" id="cd00170">
    <property type="entry name" value="SEC14"/>
    <property type="match status" value="3"/>
</dbReference>
<feature type="domain" description="CRAL-TRIO" evidence="2">
    <location>
        <begin position="379"/>
        <end position="559"/>
    </location>
</feature>
<feature type="compositionally biased region" description="Basic and acidic residues" evidence="1">
    <location>
        <begin position="253"/>
        <end position="262"/>
    </location>
</feature>
<feature type="domain" description="CRAL-TRIO" evidence="2">
    <location>
        <begin position="721"/>
        <end position="878"/>
    </location>
</feature>
<dbReference type="InterPro" id="IPR036865">
    <property type="entry name" value="CRAL-TRIO_dom_sf"/>
</dbReference>
<feature type="region of interest" description="Disordered" evidence="1">
    <location>
        <begin position="252"/>
        <end position="271"/>
    </location>
</feature>
<name>A0AA36I2T1_9DINO</name>
<protein>
    <recommendedName>
        <fullName evidence="2">CRAL-TRIO domain-containing protein</fullName>
    </recommendedName>
</protein>
<evidence type="ECO:0000313" key="3">
    <source>
        <dbReference type="EMBL" id="CAJ1378678.1"/>
    </source>
</evidence>
<comment type="caution">
    <text evidence="3">The sequence shown here is derived from an EMBL/GenBank/DDBJ whole genome shotgun (WGS) entry which is preliminary data.</text>
</comment>
<dbReference type="InterPro" id="IPR001251">
    <property type="entry name" value="CRAL-TRIO_dom"/>
</dbReference>
<evidence type="ECO:0000313" key="4">
    <source>
        <dbReference type="Proteomes" id="UP001178507"/>
    </source>
</evidence>
<dbReference type="Pfam" id="PF00650">
    <property type="entry name" value="CRAL_TRIO"/>
    <property type="match status" value="3"/>
</dbReference>
<dbReference type="InterPro" id="IPR051026">
    <property type="entry name" value="PI/PC_transfer"/>
</dbReference>
<reference evidence="3" key="1">
    <citation type="submission" date="2023-08" db="EMBL/GenBank/DDBJ databases">
        <authorList>
            <person name="Chen Y."/>
            <person name="Shah S."/>
            <person name="Dougan E. K."/>
            <person name="Thang M."/>
            <person name="Chan C."/>
        </authorList>
    </citation>
    <scope>NUCLEOTIDE SEQUENCE</scope>
</reference>
<dbReference type="SUPFAM" id="SSF52087">
    <property type="entry name" value="CRAL/TRIO domain"/>
    <property type="match status" value="3"/>
</dbReference>
<dbReference type="EMBL" id="CAUJNA010000559">
    <property type="protein sequence ID" value="CAJ1378678.1"/>
    <property type="molecule type" value="Genomic_DNA"/>
</dbReference>
<dbReference type="AlphaFoldDB" id="A0AA36I2T1"/>
<evidence type="ECO:0000259" key="2">
    <source>
        <dbReference type="PROSITE" id="PS50191"/>
    </source>
</evidence>
<dbReference type="PANTHER" id="PTHR45657:SF1">
    <property type="entry name" value="CRAL-TRIO DOMAIN-CONTAINING PROTEIN YKL091C-RELATED"/>
    <property type="match status" value="1"/>
</dbReference>
<dbReference type="PROSITE" id="PS50191">
    <property type="entry name" value="CRAL_TRIO"/>
    <property type="match status" value="3"/>
</dbReference>
<keyword evidence="4" id="KW-1185">Reference proteome</keyword>
<accession>A0AA36I2T1</accession>
<feature type="domain" description="CRAL-TRIO" evidence="2">
    <location>
        <begin position="72"/>
        <end position="255"/>
    </location>
</feature>
<proteinExistence type="predicted"/>